<sequence>MGSTTFAGHWPVYIALYLVSWLGCIIIRRRYFHPLSHVPGPFLMSISSLPVFYYQGIQEGQLMHILPKLHAKYGRVVRISPNEVHLSDPEAYEKIHTVGTKFTKDPGLYTPMEGVMKTTTILTIMSNEEHKVRRSALNPFFSRRSVLDLEQIIWDKTAQLTGMLQAGLDSRQQIFDMHHAIRAFSVDVITEYAYARCWNQLDMPDFGMSYQDAIRAIHWFFPYILTFPPAVPLFGLIPDWLNVMLFPPFKKWFDSLTTVRAAVTKVRKEIDMGVKPSRRTIFHDLMEPPPLNETDGKKFRQVLSDETVFADAVNVTGAGAETTGSTAARAIFEVLCNPAIYGRLTKELRDAFPNPDTMTLPALEQLPLLNGVIKEALRLNPGLPGAIPRVVPPSGATFNGIPLPPGTVVSMSAWILHHDPDAFANPEVFDPYRWMDQPEKVRARERCMIPFGRGSRNCLGQNLAMAELYATVGSIFHRFDDLQVAPDFGREDLALVGLFLGYHPRKARKFKIVRREQGYKI</sequence>
<keyword evidence="7" id="KW-0472">Membrane</keyword>
<evidence type="ECO:0000256" key="2">
    <source>
        <dbReference type="ARBA" id="ARBA00022617"/>
    </source>
</evidence>
<dbReference type="PANTHER" id="PTHR24305:SF152">
    <property type="entry name" value="P450, PUTATIVE (EUROFUNG)-RELATED"/>
    <property type="match status" value="1"/>
</dbReference>
<dbReference type="GO" id="GO:0020037">
    <property type="term" value="F:heme binding"/>
    <property type="evidence" value="ECO:0007669"/>
    <property type="project" value="InterPro"/>
</dbReference>
<evidence type="ECO:0000256" key="1">
    <source>
        <dbReference type="ARBA" id="ARBA00001971"/>
    </source>
</evidence>
<comment type="caution">
    <text evidence="8">The sequence shown here is derived from an EMBL/GenBank/DDBJ whole genome shotgun (WGS) entry which is preliminary data.</text>
</comment>
<comment type="cofactor">
    <cofactor evidence="1 5">
        <name>heme</name>
        <dbReference type="ChEBI" id="CHEBI:30413"/>
    </cofactor>
</comment>
<name>A0AAE0HXV2_9PEZI</name>
<dbReference type="InterPro" id="IPR001128">
    <property type="entry name" value="Cyt_P450"/>
</dbReference>
<keyword evidence="7" id="KW-0812">Transmembrane</keyword>
<evidence type="ECO:0000313" key="9">
    <source>
        <dbReference type="Proteomes" id="UP001283341"/>
    </source>
</evidence>
<keyword evidence="4 5" id="KW-0408">Iron</keyword>
<organism evidence="8 9">
    <name type="scientific">Apodospora peruviana</name>
    <dbReference type="NCBI Taxonomy" id="516989"/>
    <lineage>
        <taxon>Eukaryota</taxon>
        <taxon>Fungi</taxon>
        <taxon>Dikarya</taxon>
        <taxon>Ascomycota</taxon>
        <taxon>Pezizomycotina</taxon>
        <taxon>Sordariomycetes</taxon>
        <taxon>Sordariomycetidae</taxon>
        <taxon>Sordariales</taxon>
        <taxon>Lasiosphaeriaceae</taxon>
        <taxon>Apodospora</taxon>
    </lineage>
</organism>
<dbReference type="GO" id="GO:0004497">
    <property type="term" value="F:monooxygenase activity"/>
    <property type="evidence" value="ECO:0007669"/>
    <property type="project" value="UniProtKB-KW"/>
</dbReference>
<dbReference type="InterPro" id="IPR017972">
    <property type="entry name" value="Cyt_P450_CS"/>
</dbReference>
<dbReference type="InterPro" id="IPR002401">
    <property type="entry name" value="Cyt_P450_E_grp-I"/>
</dbReference>
<feature type="binding site" description="axial binding residue" evidence="5">
    <location>
        <position position="458"/>
    </location>
    <ligand>
        <name>heme</name>
        <dbReference type="ChEBI" id="CHEBI:30413"/>
    </ligand>
    <ligandPart>
        <name>Fe</name>
        <dbReference type="ChEBI" id="CHEBI:18248"/>
    </ligandPart>
</feature>
<keyword evidence="7" id="KW-1133">Transmembrane helix</keyword>
<dbReference type="SUPFAM" id="SSF48264">
    <property type="entry name" value="Cytochrome P450"/>
    <property type="match status" value="1"/>
</dbReference>
<dbReference type="InterPro" id="IPR036396">
    <property type="entry name" value="Cyt_P450_sf"/>
</dbReference>
<reference evidence="8" key="2">
    <citation type="submission" date="2023-06" db="EMBL/GenBank/DDBJ databases">
        <authorList>
            <consortium name="Lawrence Berkeley National Laboratory"/>
            <person name="Haridas S."/>
            <person name="Hensen N."/>
            <person name="Bonometti L."/>
            <person name="Westerberg I."/>
            <person name="Brannstrom I.O."/>
            <person name="Guillou S."/>
            <person name="Cros-Aarteil S."/>
            <person name="Calhoun S."/>
            <person name="Kuo A."/>
            <person name="Mondo S."/>
            <person name="Pangilinan J."/>
            <person name="Riley R."/>
            <person name="Labutti K."/>
            <person name="Andreopoulos B."/>
            <person name="Lipzen A."/>
            <person name="Chen C."/>
            <person name="Yanf M."/>
            <person name="Daum C."/>
            <person name="Ng V."/>
            <person name="Clum A."/>
            <person name="Steindorff A."/>
            <person name="Ohm R."/>
            <person name="Martin F."/>
            <person name="Silar P."/>
            <person name="Natvig D."/>
            <person name="Lalanne C."/>
            <person name="Gautier V."/>
            <person name="Ament-Velasquez S.L."/>
            <person name="Kruys A."/>
            <person name="Hutchinson M.I."/>
            <person name="Powell A.J."/>
            <person name="Barry K."/>
            <person name="Miller A.N."/>
            <person name="Grigoriev I.V."/>
            <person name="Debuchy R."/>
            <person name="Gladieux P."/>
            <person name="Thoren M.H."/>
            <person name="Johannesson H."/>
        </authorList>
    </citation>
    <scope>NUCLEOTIDE SEQUENCE</scope>
    <source>
        <strain evidence="8">CBS 118394</strain>
    </source>
</reference>
<evidence type="ECO:0000313" key="8">
    <source>
        <dbReference type="EMBL" id="KAK3314872.1"/>
    </source>
</evidence>
<dbReference type="PANTHER" id="PTHR24305">
    <property type="entry name" value="CYTOCHROME P450"/>
    <property type="match status" value="1"/>
</dbReference>
<dbReference type="Proteomes" id="UP001283341">
    <property type="component" value="Unassembled WGS sequence"/>
</dbReference>
<keyword evidence="6" id="KW-0503">Monooxygenase</keyword>
<keyword evidence="2 5" id="KW-0349">Heme</keyword>
<dbReference type="AlphaFoldDB" id="A0AAE0HXV2"/>
<gene>
    <name evidence="8" type="ORF">B0H66DRAFT_521030</name>
</gene>
<protein>
    <submittedName>
        <fullName evidence="8">Cytochrome P450</fullName>
    </submittedName>
</protein>
<dbReference type="GO" id="GO:0016705">
    <property type="term" value="F:oxidoreductase activity, acting on paired donors, with incorporation or reduction of molecular oxygen"/>
    <property type="evidence" value="ECO:0007669"/>
    <property type="project" value="InterPro"/>
</dbReference>
<dbReference type="PRINTS" id="PR00463">
    <property type="entry name" value="EP450I"/>
</dbReference>
<accession>A0AAE0HXV2</accession>
<evidence type="ECO:0000256" key="3">
    <source>
        <dbReference type="ARBA" id="ARBA00022723"/>
    </source>
</evidence>
<reference evidence="8" key="1">
    <citation type="journal article" date="2023" name="Mol. Phylogenet. Evol.">
        <title>Genome-scale phylogeny and comparative genomics of the fungal order Sordariales.</title>
        <authorList>
            <person name="Hensen N."/>
            <person name="Bonometti L."/>
            <person name="Westerberg I."/>
            <person name="Brannstrom I.O."/>
            <person name="Guillou S."/>
            <person name="Cros-Aarteil S."/>
            <person name="Calhoun S."/>
            <person name="Haridas S."/>
            <person name="Kuo A."/>
            <person name="Mondo S."/>
            <person name="Pangilinan J."/>
            <person name="Riley R."/>
            <person name="LaButti K."/>
            <person name="Andreopoulos B."/>
            <person name="Lipzen A."/>
            <person name="Chen C."/>
            <person name="Yan M."/>
            <person name="Daum C."/>
            <person name="Ng V."/>
            <person name="Clum A."/>
            <person name="Steindorff A."/>
            <person name="Ohm R.A."/>
            <person name="Martin F."/>
            <person name="Silar P."/>
            <person name="Natvig D.O."/>
            <person name="Lalanne C."/>
            <person name="Gautier V."/>
            <person name="Ament-Velasquez S.L."/>
            <person name="Kruys A."/>
            <person name="Hutchinson M.I."/>
            <person name="Powell A.J."/>
            <person name="Barry K."/>
            <person name="Miller A.N."/>
            <person name="Grigoriev I.V."/>
            <person name="Debuchy R."/>
            <person name="Gladieux P."/>
            <person name="Hiltunen Thoren M."/>
            <person name="Johannesson H."/>
        </authorList>
    </citation>
    <scope>NUCLEOTIDE SEQUENCE</scope>
    <source>
        <strain evidence="8">CBS 118394</strain>
    </source>
</reference>
<dbReference type="Gene3D" id="1.10.630.10">
    <property type="entry name" value="Cytochrome P450"/>
    <property type="match status" value="1"/>
</dbReference>
<dbReference type="PROSITE" id="PS00086">
    <property type="entry name" value="CYTOCHROME_P450"/>
    <property type="match status" value="1"/>
</dbReference>
<keyword evidence="9" id="KW-1185">Reference proteome</keyword>
<evidence type="ECO:0000256" key="5">
    <source>
        <dbReference type="PIRSR" id="PIRSR602401-1"/>
    </source>
</evidence>
<evidence type="ECO:0000256" key="6">
    <source>
        <dbReference type="RuleBase" id="RU000461"/>
    </source>
</evidence>
<dbReference type="GO" id="GO:0005506">
    <property type="term" value="F:iron ion binding"/>
    <property type="evidence" value="ECO:0007669"/>
    <property type="project" value="InterPro"/>
</dbReference>
<evidence type="ECO:0000256" key="4">
    <source>
        <dbReference type="ARBA" id="ARBA00023004"/>
    </source>
</evidence>
<keyword evidence="3 5" id="KW-0479">Metal-binding</keyword>
<evidence type="ECO:0000256" key="7">
    <source>
        <dbReference type="SAM" id="Phobius"/>
    </source>
</evidence>
<feature type="transmembrane region" description="Helical" evidence="7">
    <location>
        <begin position="6"/>
        <end position="27"/>
    </location>
</feature>
<keyword evidence="6" id="KW-0560">Oxidoreductase</keyword>
<dbReference type="PRINTS" id="PR00385">
    <property type="entry name" value="P450"/>
</dbReference>
<dbReference type="CDD" id="cd11062">
    <property type="entry name" value="CYP58-like"/>
    <property type="match status" value="1"/>
</dbReference>
<comment type="similarity">
    <text evidence="6">Belongs to the cytochrome P450 family.</text>
</comment>
<dbReference type="Pfam" id="PF00067">
    <property type="entry name" value="p450"/>
    <property type="match status" value="1"/>
</dbReference>
<dbReference type="EMBL" id="JAUEDM010000006">
    <property type="protein sequence ID" value="KAK3314872.1"/>
    <property type="molecule type" value="Genomic_DNA"/>
</dbReference>
<proteinExistence type="inferred from homology"/>
<dbReference type="InterPro" id="IPR050121">
    <property type="entry name" value="Cytochrome_P450_monoxygenase"/>
</dbReference>